<dbReference type="RefSeq" id="WP_106511536.1">
    <property type="nucleotide sequence ID" value="NZ_PXYI01000001.1"/>
</dbReference>
<dbReference type="Gene3D" id="3.40.50.1820">
    <property type="entry name" value="alpha/beta hydrolase"/>
    <property type="match status" value="1"/>
</dbReference>
<dbReference type="SUPFAM" id="SSF53474">
    <property type="entry name" value="alpha/beta-Hydrolases"/>
    <property type="match status" value="1"/>
</dbReference>
<comment type="caution">
    <text evidence="2">The sequence shown here is derived from an EMBL/GenBank/DDBJ whole genome shotgun (WGS) entry which is preliminary data.</text>
</comment>
<dbReference type="OrthoDB" id="7560402at2"/>
<proteinExistence type="predicted"/>
<keyword evidence="3" id="KW-1185">Reference proteome</keyword>
<dbReference type="Proteomes" id="UP000241167">
    <property type="component" value="Unassembled WGS sequence"/>
</dbReference>
<protein>
    <recommendedName>
        <fullName evidence="4">DUF2974 domain-containing protein</fullName>
    </recommendedName>
</protein>
<evidence type="ECO:0000313" key="3">
    <source>
        <dbReference type="Proteomes" id="UP000241167"/>
    </source>
</evidence>
<dbReference type="EMBL" id="PXYI01000001">
    <property type="protein sequence ID" value="PSJ43513.1"/>
    <property type="molecule type" value="Genomic_DNA"/>
</dbReference>
<organism evidence="2 3">
    <name type="scientific">Allosphingosinicella deserti</name>
    <dbReference type="NCBI Taxonomy" id="2116704"/>
    <lineage>
        <taxon>Bacteria</taxon>
        <taxon>Pseudomonadati</taxon>
        <taxon>Pseudomonadota</taxon>
        <taxon>Alphaproteobacteria</taxon>
        <taxon>Sphingomonadales</taxon>
        <taxon>Sphingomonadaceae</taxon>
        <taxon>Allosphingosinicella</taxon>
    </lineage>
</organism>
<reference evidence="2 3" key="1">
    <citation type="submission" date="2018-03" db="EMBL/GenBank/DDBJ databases">
        <title>The draft genome of Sphingosinicella sp. GL-C-18.</title>
        <authorList>
            <person name="Liu L."/>
            <person name="Li L."/>
            <person name="Liang L."/>
            <person name="Zhang X."/>
            <person name="Wang T."/>
        </authorList>
    </citation>
    <scope>NUCLEOTIDE SEQUENCE [LARGE SCALE GENOMIC DNA]</scope>
    <source>
        <strain evidence="2 3">GL-C-18</strain>
    </source>
</reference>
<evidence type="ECO:0000256" key="1">
    <source>
        <dbReference type="SAM" id="MobiDB-lite"/>
    </source>
</evidence>
<dbReference type="GO" id="GO:0006629">
    <property type="term" value="P:lipid metabolic process"/>
    <property type="evidence" value="ECO:0007669"/>
    <property type="project" value="InterPro"/>
</dbReference>
<gene>
    <name evidence="2" type="ORF">C7I55_03935</name>
</gene>
<sequence>MNVADFATRSHSINPANAISARPRDAANDSFQQQHIPPREALAWQQPAPPVQFAPPAIAPTRVEGPTALAAVGSPEGPTTRELALLAQDVYNDIPAPPPGYRVATDTDLSSIGLRTQDLSSPQSAFRARVYVKEGDGGPQYVVSFRGSTDGSDWKANAQQAVGLPSDQYAKALMVAKAVGRHPNADVTITGHSLGGGLASAAALASGRDAATFNAAGLSDNTIRQAEAIRAGNGGAAPDIAAFYVRGEILSAVQDGGDRVAGAIFGGVLGGIFADAPEAYGTRIQLDAERPEGTRWYQDNPVARHGMDWVLSSLGGN</sequence>
<dbReference type="InterPro" id="IPR029058">
    <property type="entry name" value="AB_hydrolase_fold"/>
</dbReference>
<evidence type="ECO:0008006" key="4">
    <source>
        <dbReference type="Google" id="ProtNLM"/>
    </source>
</evidence>
<name>A0A2P7QZY9_9SPHN</name>
<feature type="region of interest" description="Disordered" evidence="1">
    <location>
        <begin position="1"/>
        <end position="32"/>
    </location>
</feature>
<dbReference type="AlphaFoldDB" id="A0A2P7QZY9"/>
<accession>A0A2P7QZY9</accession>
<evidence type="ECO:0000313" key="2">
    <source>
        <dbReference type="EMBL" id="PSJ43513.1"/>
    </source>
</evidence>
<dbReference type="Pfam" id="PF26363">
    <property type="entry name" value="Phospholipase-like"/>
    <property type="match status" value="1"/>
</dbReference>